<feature type="transmembrane region" description="Helical" evidence="8">
    <location>
        <begin position="240"/>
        <end position="258"/>
    </location>
</feature>
<feature type="transmembrane region" description="Helical" evidence="8">
    <location>
        <begin position="185"/>
        <end position="207"/>
    </location>
</feature>
<evidence type="ECO:0000256" key="4">
    <source>
        <dbReference type="ARBA" id="ARBA00022729"/>
    </source>
</evidence>
<dbReference type="STRING" id="741276.A0A2S5B2X7"/>
<dbReference type="PANTHER" id="PTHR31145">
    <property type="entry name" value="INTEGRAL MEMBRANE PROTEIN (AFU_ORTHOLOGUE AFUA_7G01610)"/>
    <property type="match status" value="1"/>
</dbReference>
<feature type="transmembrane region" description="Helical" evidence="8">
    <location>
        <begin position="502"/>
        <end position="520"/>
    </location>
</feature>
<evidence type="ECO:0000313" key="12">
    <source>
        <dbReference type="Proteomes" id="UP000237144"/>
    </source>
</evidence>
<proteinExistence type="inferred from homology"/>
<evidence type="ECO:0000256" key="9">
    <source>
        <dbReference type="SAM" id="SignalP"/>
    </source>
</evidence>
<feature type="region of interest" description="Disordered" evidence="7">
    <location>
        <begin position="814"/>
        <end position="856"/>
    </location>
</feature>
<keyword evidence="12" id="KW-1185">Reference proteome</keyword>
<feature type="transmembrane region" description="Helical" evidence="8">
    <location>
        <begin position="526"/>
        <end position="552"/>
    </location>
</feature>
<organism evidence="11 12">
    <name type="scientific">Rhodotorula taiwanensis</name>
    <dbReference type="NCBI Taxonomy" id="741276"/>
    <lineage>
        <taxon>Eukaryota</taxon>
        <taxon>Fungi</taxon>
        <taxon>Dikarya</taxon>
        <taxon>Basidiomycota</taxon>
        <taxon>Pucciniomycotina</taxon>
        <taxon>Microbotryomycetes</taxon>
        <taxon>Sporidiobolales</taxon>
        <taxon>Sporidiobolaceae</taxon>
        <taxon>Rhodotorula</taxon>
    </lineage>
</organism>
<accession>A0A2S5B2X7</accession>
<dbReference type="GO" id="GO:0016020">
    <property type="term" value="C:membrane"/>
    <property type="evidence" value="ECO:0007669"/>
    <property type="project" value="UniProtKB-SubCell"/>
</dbReference>
<gene>
    <name evidence="11" type="ORF">BMF94_5863</name>
</gene>
<feature type="transmembrane region" description="Helical" evidence="8">
    <location>
        <begin position="656"/>
        <end position="677"/>
    </location>
</feature>
<evidence type="ECO:0000256" key="7">
    <source>
        <dbReference type="SAM" id="MobiDB-lite"/>
    </source>
</evidence>
<feature type="chain" id="PRO_5015590583" description="ML-like domain-containing protein" evidence="9">
    <location>
        <begin position="26"/>
        <end position="856"/>
    </location>
</feature>
<comment type="similarity">
    <text evidence="2">Belongs to the transient receptor potential (TRP) ion channel family.</text>
</comment>
<name>A0A2S5B2X7_9BASI</name>
<feature type="signal peptide" evidence="9">
    <location>
        <begin position="1"/>
        <end position="25"/>
    </location>
</feature>
<dbReference type="InterPro" id="IPR032800">
    <property type="entry name" value="TRP_N"/>
</dbReference>
<evidence type="ECO:0000313" key="11">
    <source>
        <dbReference type="EMBL" id="POY71106.1"/>
    </source>
</evidence>
<dbReference type="PANTHER" id="PTHR31145:SF2">
    <property type="entry name" value="FLAVIN CARRIER PROTEIN 2"/>
    <property type="match status" value="1"/>
</dbReference>
<keyword evidence="3 8" id="KW-0812">Transmembrane</keyword>
<keyword evidence="4 9" id="KW-0732">Signal</keyword>
<evidence type="ECO:0000256" key="2">
    <source>
        <dbReference type="ARBA" id="ARBA00010642"/>
    </source>
</evidence>
<dbReference type="EMBL" id="PJQD01000086">
    <property type="protein sequence ID" value="POY71106.1"/>
    <property type="molecule type" value="Genomic_DNA"/>
</dbReference>
<feature type="domain" description="ML-like" evidence="10">
    <location>
        <begin position="37"/>
        <end position="182"/>
    </location>
</feature>
<dbReference type="SMART" id="SM01320">
    <property type="entry name" value="TRP_N"/>
    <property type="match status" value="1"/>
</dbReference>
<evidence type="ECO:0000256" key="5">
    <source>
        <dbReference type="ARBA" id="ARBA00022989"/>
    </source>
</evidence>
<comment type="caution">
    <text evidence="11">The sequence shown here is derived from an EMBL/GenBank/DDBJ whole genome shotgun (WGS) entry which is preliminary data.</text>
</comment>
<keyword evidence="6 8" id="KW-0472">Membrane</keyword>
<feature type="transmembrane region" description="Helical" evidence="8">
    <location>
        <begin position="744"/>
        <end position="777"/>
    </location>
</feature>
<dbReference type="Pfam" id="PF14558">
    <property type="entry name" value="TRP_N"/>
    <property type="match status" value="1"/>
</dbReference>
<keyword evidence="5 8" id="KW-1133">Transmembrane helix</keyword>
<reference evidence="11 12" key="1">
    <citation type="journal article" date="2018" name="Front. Microbiol.">
        <title>Prospects for Fungal Bioremediation of Acidic Radioactive Waste Sites: Characterization and Genome Sequence of Rhodotorula taiwanensis MD1149.</title>
        <authorList>
            <person name="Tkavc R."/>
            <person name="Matrosova V.Y."/>
            <person name="Grichenko O.E."/>
            <person name="Gostincar C."/>
            <person name="Volpe R.P."/>
            <person name="Klimenkova P."/>
            <person name="Gaidamakova E.K."/>
            <person name="Zhou C.E."/>
            <person name="Stewart B.J."/>
            <person name="Lyman M.G."/>
            <person name="Malfatti S.A."/>
            <person name="Rubinfeld B."/>
            <person name="Courtot M."/>
            <person name="Singh J."/>
            <person name="Dalgard C.L."/>
            <person name="Hamilton T."/>
            <person name="Frey K.G."/>
            <person name="Gunde-Cimerman N."/>
            <person name="Dugan L."/>
            <person name="Daly M.J."/>
        </authorList>
    </citation>
    <scope>NUCLEOTIDE SEQUENCE [LARGE SCALE GENOMIC DNA]</scope>
    <source>
        <strain evidence="11 12">MD1149</strain>
    </source>
</reference>
<evidence type="ECO:0000256" key="8">
    <source>
        <dbReference type="SAM" id="Phobius"/>
    </source>
</evidence>
<sequence>MHLTTPRRAAALAAVALSAAGTASAEASAPSVPDPYGPTDASSVSYCSSSRAIEVDRFLFEYLPDFKPYGAFKFDISAASVEANLDASLNFELQAYGLHIVNTTIDLCSLVAGLLCPLPQYDFVGSATIPLSQAIGGDINLPGIAYWIPNLDATANIRLIRVQDGTEAACLKIDLSNGKTVRHAWVSWILGGFVFLCLLLTALWFLVGTLAYPSASLLAPASPLAANAAWASLGRRKERLFLLFSLYQFVATTGLLSLDYPNVYLAWTGNYAWALGLIREKPIVNAIDRLRARTGGDLGRIAGSSGIVGGTQALQGIYAQSYVVPDASPLAQEVASSLLTAVGKSYALTRPASPTLASRSHEIASGLFAKRQLDTVSQAAAVPVPVVGQQETASSWLHQGIPHWILSLDISPYDAFMVVFINFLFLCAIAIALILLGGAFWALLRSTSRRRAAKRRRALGISRGDDEKRGAGGVYAGGRFGRARGAFSSPFWTVVRANTLRLLLIAWYPLLLFSFFQWTIGSSDSYAPIVLSAVTFACIALALLALAIRFIVLARRAFRRTDPSYSYAEDGMTPVGGEKAAPIESPFRPAPAVMPVTPNPDPKHALKKAERREVETYSVGTFLSRGLGAYSPFWNAYKVRSRRTTASRRNWWKGRAWWFGLLDLVVAPLVTALFVGFAVSSGWVQSVALLAIQVIVFLAICIWSPFEDKSSNFTHIFWAGCRVAIAAALIVLNSSITISGIARAVIGFVLAVIEMVLAVLFAILLVIDLVQLIVFFVRGVKARRQARRGTAPVAGHAAAGGGGLPQMQERTVMPLGGTSENRPSRGSSSSDTLANSPNPQGYGAHDFASAPHAKMT</sequence>
<evidence type="ECO:0000256" key="3">
    <source>
        <dbReference type="ARBA" id="ARBA00022692"/>
    </source>
</evidence>
<feature type="transmembrane region" description="Helical" evidence="8">
    <location>
        <begin position="415"/>
        <end position="444"/>
    </location>
</feature>
<feature type="compositionally biased region" description="Low complexity" evidence="7">
    <location>
        <begin position="819"/>
        <end position="830"/>
    </location>
</feature>
<dbReference type="InterPro" id="IPR010308">
    <property type="entry name" value="TRP_C"/>
</dbReference>
<feature type="transmembrane region" description="Helical" evidence="8">
    <location>
        <begin position="716"/>
        <end position="738"/>
    </location>
</feature>
<dbReference type="Proteomes" id="UP000237144">
    <property type="component" value="Unassembled WGS sequence"/>
</dbReference>
<feature type="transmembrane region" description="Helical" evidence="8">
    <location>
        <begin position="683"/>
        <end position="704"/>
    </location>
</feature>
<evidence type="ECO:0000259" key="10">
    <source>
        <dbReference type="SMART" id="SM01320"/>
    </source>
</evidence>
<evidence type="ECO:0000256" key="1">
    <source>
        <dbReference type="ARBA" id="ARBA00004141"/>
    </source>
</evidence>
<dbReference type="InterPro" id="IPR040241">
    <property type="entry name" value="TRP_Flc/Pkd2-like"/>
</dbReference>
<dbReference type="GO" id="GO:0009272">
    <property type="term" value="P:fungal-type cell wall biogenesis"/>
    <property type="evidence" value="ECO:0007669"/>
    <property type="project" value="TreeGrafter"/>
</dbReference>
<comment type="subcellular location">
    <subcellularLocation>
        <location evidence="1">Membrane</location>
        <topology evidence="1">Multi-pass membrane protein</topology>
    </subcellularLocation>
</comment>
<protein>
    <recommendedName>
        <fullName evidence="10">ML-like domain-containing protein</fullName>
    </recommendedName>
</protein>
<dbReference type="OrthoDB" id="2115177at2759"/>
<dbReference type="GO" id="GO:0055085">
    <property type="term" value="P:transmembrane transport"/>
    <property type="evidence" value="ECO:0007669"/>
    <property type="project" value="TreeGrafter"/>
</dbReference>
<dbReference type="AlphaFoldDB" id="A0A2S5B2X7"/>
<evidence type="ECO:0000256" key="6">
    <source>
        <dbReference type="ARBA" id="ARBA00023136"/>
    </source>
</evidence>
<dbReference type="Pfam" id="PF06011">
    <property type="entry name" value="TRP"/>
    <property type="match status" value="2"/>
</dbReference>